<dbReference type="PANTHER" id="PTHR47618">
    <property type="entry name" value="BIFUNCTIONAL OLIGORIBONUCLEASE AND PAP PHOSPHATASE NRNA"/>
    <property type="match status" value="1"/>
</dbReference>
<protein>
    <submittedName>
        <fullName evidence="3">Bifunctional oligoribonuclease/PAP phosphatase NrnA</fullName>
    </submittedName>
</protein>
<dbReference type="Pfam" id="PF01368">
    <property type="entry name" value="DHH"/>
    <property type="match status" value="1"/>
</dbReference>
<dbReference type="SUPFAM" id="SSF64182">
    <property type="entry name" value="DHH phosphoesterases"/>
    <property type="match status" value="1"/>
</dbReference>
<name>A0A5R8Q8U8_9FIRM</name>
<dbReference type="InterPro" id="IPR003156">
    <property type="entry name" value="DHHA1_dom"/>
</dbReference>
<dbReference type="AlphaFoldDB" id="A0A5R8Q8U8"/>
<sequence length="320" mass="36211">MRSGNMLAEIWQKINEYDRIIIHRHINPDPDAYGSQGALADMIIQSFPSKEVYCVGTRDARMDYLFLPDIIDDDLYQDALVIVCDTANTERIDGQQYNTGDFLIKIDHHPNRDPYGNLQLVIEEAPATCALLLRLYIEYKEKLGIGLSDNGARLLYAGIIGDTGRFSYSLSKQLFADVATIIERVDYIDLYKDFSMKTTGQLHLIGYIYQHFIMTDSKFVYCKISTTTLQEMGVSNSEASMLIYVLSEVKDARSWALFIEDTDQGLIRCNLRAGDIAVNDIAERFGGGGHRKAAGVRVRSWEQVDEMILLLDERCAEISS</sequence>
<dbReference type="InterPro" id="IPR001667">
    <property type="entry name" value="DDH_dom"/>
</dbReference>
<dbReference type="Pfam" id="PF02272">
    <property type="entry name" value="DHHA1"/>
    <property type="match status" value="1"/>
</dbReference>
<dbReference type="InParanoid" id="A0A5R8Q8U8"/>
<evidence type="ECO:0000259" key="2">
    <source>
        <dbReference type="Pfam" id="PF02272"/>
    </source>
</evidence>
<accession>A0A5R8Q8U8</accession>
<gene>
    <name evidence="3" type="ORF">FEZ08_09890</name>
</gene>
<evidence type="ECO:0000259" key="1">
    <source>
        <dbReference type="Pfam" id="PF01368"/>
    </source>
</evidence>
<dbReference type="Proteomes" id="UP000306912">
    <property type="component" value="Unassembled WGS sequence"/>
</dbReference>
<evidence type="ECO:0000313" key="3">
    <source>
        <dbReference type="EMBL" id="TLG72131.1"/>
    </source>
</evidence>
<dbReference type="Gene3D" id="3.90.1640.10">
    <property type="entry name" value="inorganic pyrophosphatase (n-terminal core)"/>
    <property type="match status" value="1"/>
</dbReference>
<comment type="caution">
    <text evidence="3">The sequence shown here is derived from an EMBL/GenBank/DDBJ whole genome shotgun (WGS) entry which is preliminary data.</text>
</comment>
<evidence type="ECO:0000313" key="4">
    <source>
        <dbReference type="Proteomes" id="UP000306912"/>
    </source>
</evidence>
<keyword evidence="4" id="KW-1185">Reference proteome</keyword>
<dbReference type="EMBL" id="VBWP01000009">
    <property type="protein sequence ID" value="TLG72131.1"/>
    <property type="molecule type" value="Genomic_DNA"/>
</dbReference>
<feature type="domain" description="DDH" evidence="1">
    <location>
        <begin position="19"/>
        <end position="159"/>
    </location>
</feature>
<feature type="domain" description="DHHA1" evidence="2">
    <location>
        <begin position="222"/>
        <end position="316"/>
    </location>
</feature>
<dbReference type="FunCoup" id="A0A5R8Q8U8">
    <property type="interactions" value="63"/>
</dbReference>
<organism evidence="3 4">
    <name type="scientific">Culicoidibacter larvae</name>
    <dbReference type="NCBI Taxonomy" id="2579976"/>
    <lineage>
        <taxon>Bacteria</taxon>
        <taxon>Bacillati</taxon>
        <taxon>Bacillota</taxon>
        <taxon>Culicoidibacteria</taxon>
        <taxon>Culicoidibacterales</taxon>
        <taxon>Culicoidibacteraceae</taxon>
        <taxon>Culicoidibacter</taxon>
    </lineage>
</organism>
<proteinExistence type="predicted"/>
<reference evidence="3 4" key="1">
    <citation type="submission" date="2019-05" db="EMBL/GenBank/DDBJ databases">
        <title>Culicoidintestinum kansasii gen. nov., sp. nov. from the gastrointestinal tract of the biting midge, Culicoides sonorensis.</title>
        <authorList>
            <person name="Neupane S."/>
            <person name="Ghosh A."/>
            <person name="Gunther S."/>
            <person name="Martin K."/>
            <person name="Zurek L."/>
        </authorList>
    </citation>
    <scope>NUCLEOTIDE SEQUENCE [LARGE SCALE GENOMIC DNA]</scope>
    <source>
        <strain evidence="3 4">CS-1</strain>
    </source>
</reference>
<dbReference type="OrthoDB" id="9803668at2"/>
<dbReference type="InterPro" id="IPR038763">
    <property type="entry name" value="DHH_sf"/>
</dbReference>
<dbReference type="PANTHER" id="PTHR47618:SF1">
    <property type="entry name" value="BIFUNCTIONAL OLIGORIBONUCLEASE AND PAP PHOSPHATASE NRNA"/>
    <property type="match status" value="1"/>
</dbReference>
<dbReference type="GO" id="GO:0003676">
    <property type="term" value="F:nucleic acid binding"/>
    <property type="evidence" value="ECO:0007669"/>
    <property type="project" value="InterPro"/>
</dbReference>
<dbReference type="InterPro" id="IPR051319">
    <property type="entry name" value="Oligoribo/pAp-PDE_c-di-AMP_PDE"/>
</dbReference>
<dbReference type="Gene3D" id="3.10.310.30">
    <property type="match status" value="1"/>
</dbReference>